<dbReference type="GO" id="GO:0032958">
    <property type="term" value="P:inositol phosphate biosynthetic process"/>
    <property type="evidence" value="ECO:0007669"/>
    <property type="project" value="TreeGrafter"/>
</dbReference>
<organism evidence="12 13">
    <name type="scientific">Perkinsus olseni</name>
    <name type="common">Perkinsus atlanticus</name>
    <dbReference type="NCBI Taxonomy" id="32597"/>
    <lineage>
        <taxon>Eukaryota</taxon>
        <taxon>Sar</taxon>
        <taxon>Alveolata</taxon>
        <taxon>Perkinsozoa</taxon>
        <taxon>Perkinsea</taxon>
        <taxon>Perkinsida</taxon>
        <taxon>Perkinsidae</taxon>
        <taxon>Perkinsus</taxon>
    </lineage>
</organism>
<evidence type="ECO:0000256" key="3">
    <source>
        <dbReference type="ARBA" id="ARBA00012893"/>
    </source>
</evidence>
<keyword evidence="8" id="KW-0067">ATP-binding</keyword>
<dbReference type="GO" id="GO:0006020">
    <property type="term" value="P:inositol metabolic process"/>
    <property type="evidence" value="ECO:0007669"/>
    <property type="project" value="TreeGrafter"/>
</dbReference>
<comment type="catalytic activity">
    <reaction evidence="9">
        <text>5-diphospho-1D-myo-inositol 1,2,3,4,6-pentakisphosphate + ATP + H(+) = 1,5-bis(diphospho)-1D-myo-inositol 2,3,4,6-tetrakisphosphate + ADP</text>
        <dbReference type="Rhea" id="RHEA:10276"/>
        <dbReference type="ChEBI" id="CHEBI:15378"/>
        <dbReference type="ChEBI" id="CHEBI:30616"/>
        <dbReference type="ChEBI" id="CHEBI:58628"/>
        <dbReference type="ChEBI" id="CHEBI:77983"/>
        <dbReference type="ChEBI" id="CHEBI:456216"/>
        <dbReference type="EC" id="2.7.4.24"/>
    </reaction>
    <physiologicalReaction direction="left-to-right" evidence="9">
        <dbReference type="Rhea" id="RHEA:10277"/>
    </physiologicalReaction>
</comment>
<evidence type="ECO:0000256" key="8">
    <source>
        <dbReference type="ARBA" id="ARBA00022840"/>
    </source>
</evidence>
<comment type="caution">
    <text evidence="12">The sequence shown here is derived from an EMBL/GenBank/DDBJ whole genome shotgun (WGS) entry which is preliminary data.</text>
</comment>
<keyword evidence="5" id="KW-0808">Transferase</keyword>
<reference evidence="12 13" key="1">
    <citation type="submission" date="2020-04" db="EMBL/GenBank/DDBJ databases">
        <title>Perkinsus olseni comparative genomics.</title>
        <authorList>
            <person name="Bogema D.R."/>
        </authorList>
    </citation>
    <scope>NUCLEOTIDE SEQUENCE [LARGE SCALE GENOMIC DNA]</scope>
    <source>
        <strain evidence="12 13">ATCC PRA-207</strain>
    </source>
</reference>
<evidence type="ECO:0000256" key="5">
    <source>
        <dbReference type="ARBA" id="ARBA00022679"/>
    </source>
</evidence>
<dbReference type="PANTHER" id="PTHR12750:SF9">
    <property type="entry name" value="INOSITOL HEXAKISPHOSPHATE AND DIPHOSPHOINOSITOL-PENTAKISPHOSPHATE KINASE"/>
    <property type="match status" value="1"/>
</dbReference>
<dbReference type="InterPro" id="IPR000560">
    <property type="entry name" value="His_Pase_clade-2"/>
</dbReference>
<name>A0A7J6RFF4_PEROL</name>
<evidence type="ECO:0000256" key="1">
    <source>
        <dbReference type="ARBA" id="ARBA00004496"/>
    </source>
</evidence>
<dbReference type="InterPro" id="IPR037446">
    <property type="entry name" value="His_Pase_VIP1"/>
</dbReference>
<evidence type="ECO:0000256" key="4">
    <source>
        <dbReference type="ARBA" id="ARBA00022490"/>
    </source>
</evidence>
<dbReference type="GO" id="GO:0000828">
    <property type="term" value="F:inositol hexakisphosphate kinase activity"/>
    <property type="evidence" value="ECO:0007669"/>
    <property type="project" value="UniProtKB-ARBA"/>
</dbReference>
<sequence length="258" mass="29395">EKHKFKSSHKYFLDYINKPSRTEDDDDEDDSDIGISGRLPVDPHGEVLIKSPEEMEKLLAKVKAALQEPELSEKDRKNIETLKMVLDLHEHFTGLNRKIQFKPTKFAINAHGVEECTEVQVVAKWGGELTSLGRNQAEQLGRRLRQELFPINSDDCTSLLRLHSTFRHDFKIYSSHEGRCQTTAAAFTKGFLDLEGDLPPILVSLVCVDGFARKLLDRPIPKEDRNKVKKMIDTILHTDSSELRPGELLEIMAPTDHK</sequence>
<evidence type="ECO:0000256" key="10">
    <source>
        <dbReference type="ARBA" id="ARBA00034629"/>
    </source>
</evidence>
<feature type="non-terminal residue" evidence="12">
    <location>
        <position position="1"/>
    </location>
</feature>
<keyword evidence="13" id="KW-1185">Reference proteome</keyword>
<evidence type="ECO:0000256" key="2">
    <source>
        <dbReference type="ARBA" id="ARBA00005609"/>
    </source>
</evidence>
<dbReference type="EMBL" id="JABANO010026296">
    <property type="protein sequence ID" value="KAF4718776.1"/>
    <property type="molecule type" value="Genomic_DNA"/>
</dbReference>
<feature type="non-terminal residue" evidence="12">
    <location>
        <position position="258"/>
    </location>
</feature>
<dbReference type="CDD" id="cd07061">
    <property type="entry name" value="HP_HAP_like"/>
    <property type="match status" value="1"/>
</dbReference>
<dbReference type="SUPFAM" id="SSF53254">
    <property type="entry name" value="Phosphoglycerate mutase-like"/>
    <property type="match status" value="1"/>
</dbReference>
<evidence type="ECO:0000313" key="13">
    <source>
        <dbReference type="Proteomes" id="UP000553632"/>
    </source>
</evidence>
<evidence type="ECO:0000256" key="11">
    <source>
        <dbReference type="SAM" id="MobiDB-lite"/>
    </source>
</evidence>
<comment type="similarity">
    <text evidence="2">Belongs to the histidine acid phosphatase family. VIP1 subfamily.</text>
</comment>
<feature type="region of interest" description="Disordered" evidence="11">
    <location>
        <begin position="17"/>
        <end position="41"/>
    </location>
</feature>
<dbReference type="GO" id="GO:0005737">
    <property type="term" value="C:cytoplasm"/>
    <property type="evidence" value="ECO:0007669"/>
    <property type="project" value="UniProtKB-SubCell"/>
</dbReference>
<keyword evidence="6" id="KW-0547">Nucleotide-binding</keyword>
<dbReference type="Pfam" id="PF00328">
    <property type="entry name" value="His_Phos_2"/>
    <property type="match status" value="1"/>
</dbReference>
<comment type="subcellular location">
    <subcellularLocation>
        <location evidence="1">Cytoplasm</location>
    </subcellularLocation>
</comment>
<evidence type="ECO:0000256" key="7">
    <source>
        <dbReference type="ARBA" id="ARBA00022777"/>
    </source>
</evidence>
<dbReference type="PANTHER" id="PTHR12750">
    <property type="entry name" value="DIPHOSPHOINOSITOL PENTAKISPHOSPHATE KINASE"/>
    <property type="match status" value="1"/>
</dbReference>
<dbReference type="AlphaFoldDB" id="A0A7J6RFF4"/>
<evidence type="ECO:0000256" key="6">
    <source>
        <dbReference type="ARBA" id="ARBA00022741"/>
    </source>
</evidence>
<feature type="compositionally biased region" description="Acidic residues" evidence="11">
    <location>
        <begin position="23"/>
        <end position="32"/>
    </location>
</feature>
<accession>A0A7J6RFF4</accession>
<proteinExistence type="inferred from homology"/>
<keyword evidence="7" id="KW-0418">Kinase</keyword>
<dbReference type="EC" id="2.7.4.24" evidence="3"/>
<dbReference type="Proteomes" id="UP000553632">
    <property type="component" value="Unassembled WGS sequence"/>
</dbReference>
<gene>
    <name evidence="12" type="ORF">FOZ63_006539</name>
</gene>
<dbReference type="GO" id="GO:0005524">
    <property type="term" value="F:ATP binding"/>
    <property type="evidence" value="ECO:0007669"/>
    <property type="project" value="UniProtKB-KW"/>
</dbReference>
<evidence type="ECO:0000256" key="9">
    <source>
        <dbReference type="ARBA" id="ARBA00033696"/>
    </source>
</evidence>
<protein>
    <recommendedName>
        <fullName evidence="3">diphosphoinositol-pentakisphosphate 1-kinase</fullName>
        <ecNumber evidence="3">2.7.4.24</ecNumber>
    </recommendedName>
</protein>
<dbReference type="GO" id="GO:0033857">
    <property type="term" value="F:5-diphosphoinositol pentakisphosphate 1-kinase activity"/>
    <property type="evidence" value="ECO:0007669"/>
    <property type="project" value="TreeGrafter"/>
</dbReference>
<dbReference type="InterPro" id="IPR029033">
    <property type="entry name" value="His_PPase_superfam"/>
</dbReference>
<dbReference type="Gene3D" id="3.40.50.1240">
    <property type="entry name" value="Phosphoglycerate mutase-like"/>
    <property type="match status" value="1"/>
</dbReference>
<keyword evidence="4" id="KW-0963">Cytoplasm</keyword>
<evidence type="ECO:0000313" key="12">
    <source>
        <dbReference type="EMBL" id="KAF4718776.1"/>
    </source>
</evidence>
<comment type="catalytic activity">
    <reaction evidence="10">
        <text>1D-myo-inositol hexakisphosphate + ATP = 1-diphospho-1D-myo-inositol 2,3,4,5,6-pentakisphosphate + ADP</text>
        <dbReference type="Rhea" id="RHEA:37459"/>
        <dbReference type="ChEBI" id="CHEBI:30616"/>
        <dbReference type="ChEBI" id="CHEBI:58130"/>
        <dbReference type="ChEBI" id="CHEBI:74946"/>
        <dbReference type="ChEBI" id="CHEBI:456216"/>
        <dbReference type="EC" id="2.7.4.24"/>
    </reaction>
    <physiologicalReaction direction="left-to-right" evidence="10">
        <dbReference type="Rhea" id="RHEA:37460"/>
    </physiologicalReaction>
</comment>